<gene>
    <name evidence="8" type="primary">gmhB</name>
    <name evidence="8" type="ORF">WNY58_14255</name>
</gene>
<dbReference type="EC" id="3.1.3.-" evidence="7"/>
<dbReference type="Pfam" id="PF13242">
    <property type="entry name" value="Hydrolase_like"/>
    <property type="match status" value="1"/>
</dbReference>
<accession>A0ABU9TV09</accession>
<dbReference type="PANTHER" id="PTHR42891:SF1">
    <property type="entry name" value="D-GLYCERO-BETA-D-MANNO-HEPTOSE-1,7-BISPHOSPHATE 7-PHOSPHATASE"/>
    <property type="match status" value="1"/>
</dbReference>
<dbReference type="PANTHER" id="PTHR42891">
    <property type="entry name" value="D-GLYCERO-BETA-D-MANNO-HEPTOSE-1,7-BISPHOSPHATE 7-PHOSPHATASE"/>
    <property type="match status" value="1"/>
</dbReference>
<dbReference type="EMBL" id="JBBMRA010000016">
    <property type="protein sequence ID" value="MEM5537548.1"/>
    <property type="molecule type" value="Genomic_DNA"/>
</dbReference>
<keyword evidence="5 7" id="KW-0119">Carbohydrate metabolism</keyword>
<dbReference type="SUPFAM" id="SSF56784">
    <property type="entry name" value="HAD-like"/>
    <property type="match status" value="1"/>
</dbReference>
<evidence type="ECO:0000256" key="3">
    <source>
        <dbReference type="ARBA" id="ARBA00022723"/>
    </source>
</evidence>
<comment type="caution">
    <text evidence="8">The sequence shown here is derived from an EMBL/GenBank/DDBJ whole genome shotgun (WGS) entry which is preliminary data.</text>
</comment>
<protein>
    <recommendedName>
        <fullName evidence="6 7">D,D-heptose 1,7-bisphosphate phosphatase</fullName>
        <ecNumber evidence="7">3.1.3.-</ecNumber>
    </recommendedName>
</protein>
<dbReference type="NCBIfam" id="TIGR01656">
    <property type="entry name" value="Histidinol-ppas"/>
    <property type="match status" value="1"/>
</dbReference>
<evidence type="ECO:0000256" key="4">
    <source>
        <dbReference type="ARBA" id="ARBA00022801"/>
    </source>
</evidence>
<evidence type="ECO:0000256" key="5">
    <source>
        <dbReference type="ARBA" id="ARBA00023277"/>
    </source>
</evidence>
<dbReference type="Gene3D" id="3.40.50.1000">
    <property type="entry name" value="HAD superfamily/HAD-like"/>
    <property type="match status" value="1"/>
</dbReference>
<dbReference type="GO" id="GO:0034200">
    <property type="term" value="F:D-glycero-beta-D-manno-heptose 1,7-bisphosphate 7-phosphatase activity"/>
    <property type="evidence" value="ECO:0007669"/>
    <property type="project" value="UniProtKB-EC"/>
</dbReference>
<dbReference type="CDD" id="cd07503">
    <property type="entry name" value="HAD_HisB-N"/>
    <property type="match status" value="1"/>
</dbReference>
<dbReference type="Proteomes" id="UP001449225">
    <property type="component" value="Unassembled WGS sequence"/>
</dbReference>
<comment type="similarity">
    <text evidence="7">Belongs to the gmhB family.</text>
</comment>
<reference evidence="8 9" key="1">
    <citation type="submission" date="2024-03" db="EMBL/GenBank/DDBJ databases">
        <title>Community enrichment and isolation of bacterial strains for fucoidan degradation.</title>
        <authorList>
            <person name="Sichert A."/>
        </authorList>
    </citation>
    <scope>NUCLEOTIDE SEQUENCE [LARGE SCALE GENOMIC DNA]</scope>
    <source>
        <strain evidence="8 9">AS76</strain>
    </source>
</reference>
<organism evidence="8 9">
    <name type="scientific">Neptuniibacter pectenicola</name>
    <dbReference type="NCBI Taxonomy" id="1806669"/>
    <lineage>
        <taxon>Bacteria</taxon>
        <taxon>Pseudomonadati</taxon>
        <taxon>Pseudomonadota</taxon>
        <taxon>Gammaproteobacteria</taxon>
        <taxon>Oceanospirillales</taxon>
        <taxon>Oceanospirillaceae</taxon>
        <taxon>Neptuniibacter</taxon>
    </lineage>
</organism>
<evidence type="ECO:0000256" key="2">
    <source>
        <dbReference type="ARBA" id="ARBA00022490"/>
    </source>
</evidence>
<evidence type="ECO:0000313" key="8">
    <source>
        <dbReference type="EMBL" id="MEM5537548.1"/>
    </source>
</evidence>
<dbReference type="InterPro" id="IPR004446">
    <property type="entry name" value="Heptose_bisP_phosphatase"/>
</dbReference>
<evidence type="ECO:0000256" key="6">
    <source>
        <dbReference type="ARBA" id="ARBA00031828"/>
    </source>
</evidence>
<keyword evidence="2 7" id="KW-0963">Cytoplasm</keyword>
<proteinExistence type="inferred from homology"/>
<keyword evidence="4 7" id="KW-0378">Hydrolase</keyword>
<evidence type="ECO:0000313" key="9">
    <source>
        <dbReference type="Proteomes" id="UP001449225"/>
    </source>
</evidence>
<dbReference type="InterPro" id="IPR036412">
    <property type="entry name" value="HAD-like_sf"/>
</dbReference>
<sequence>MIQLTQIDPRKLIILDRDGVINEDSDAYVKSLDEWIPIPGSIEAIADLSKAGYILCVATNQSGLARNYFDESTLHAMHEKLTDLVSEKGGVIHTIEYCPHGPDDQCGCRKPLPGMFKKIANLFGLSDLSGSYTVGDSARDLVAGGELNSQPILVKTGKGLKTIAAETYPTGTLIFDDLSAFAEHLRLKA</sequence>
<keyword evidence="3" id="KW-0479">Metal-binding</keyword>
<comment type="subcellular location">
    <subcellularLocation>
        <location evidence="1 7">Cytoplasm</location>
    </subcellularLocation>
</comment>
<dbReference type="NCBIfam" id="TIGR01662">
    <property type="entry name" value="HAD-SF-IIIA"/>
    <property type="match status" value="1"/>
</dbReference>
<name>A0ABU9TV09_9GAMM</name>
<dbReference type="PIRSF" id="PIRSF004682">
    <property type="entry name" value="GmhB"/>
    <property type="match status" value="1"/>
</dbReference>
<evidence type="ECO:0000256" key="1">
    <source>
        <dbReference type="ARBA" id="ARBA00004496"/>
    </source>
</evidence>
<dbReference type="InterPro" id="IPR006549">
    <property type="entry name" value="HAD-SF_hydro_IIIA"/>
</dbReference>
<dbReference type="InterPro" id="IPR006543">
    <property type="entry name" value="Histidinol-phos"/>
</dbReference>
<dbReference type="RefSeq" id="WP_342854870.1">
    <property type="nucleotide sequence ID" value="NZ_JBBMRA010000016.1"/>
</dbReference>
<dbReference type="NCBIfam" id="NF006506">
    <property type="entry name" value="PRK08942.1"/>
    <property type="match status" value="1"/>
</dbReference>
<dbReference type="InterPro" id="IPR023214">
    <property type="entry name" value="HAD_sf"/>
</dbReference>
<evidence type="ECO:0000256" key="7">
    <source>
        <dbReference type="PIRNR" id="PIRNR004682"/>
    </source>
</evidence>
<keyword evidence="9" id="KW-1185">Reference proteome</keyword>